<protein>
    <submittedName>
        <fullName evidence="6">Uncharacterized protein</fullName>
    </submittedName>
</protein>
<evidence type="ECO:0000256" key="3">
    <source>
        <dbReference type="ARBA" id="ARBA00022525"/>
    </source>
</evidence>
<comment type="subcellular location">
    <subcellularLocation>
        <location evidence="1">Secreted</location>
    </subcellularLocation>
</comment>
<keyword evidence="4" id="KW-0732">Signal</keyword>
<dbReference type="Gene3D" id="2.10.90.10">
    <property type="entry name" value="Cystine-knot cytokines"/>
    <property type="match status" value="1"/>
</dbReference>
<dbReference type="AlphaFoldDB" id="A0A8C4QBY2"/>
<dbReference type="Pfam" id="PF06083">
    <property type="entry name" value="IL17"/>
    <property type="match status" value="1"/>
</dbReference>
<dbReference type="GO" id="GO:0005576">
    <property type="term" value="C:extracellular region"/>
    <property type="evidence" value="ECO:0007669"/>
    <property type="project" value="UniProtKB-SubCell"/>
</dbReference>
<accession>A0A8C4QBY2</accession>
<dbReference type="Ensembl" id="ENSEBUT00000013651.1">
    <property type="protein sequence ID" value="ENSEBUP00000013075.1"/>
    <property type="gene ID" value="ENSEBUG00000008279.1"/>
</dbReference>
<dbReference type="InterPro" id="IPR010345">
    <property type="entry name" value="IL-17_fam"/>
</dbReference>
<evidence type="ECO:0000256" key="5">
    <source>
        <dbReference type="SAM" id="MobiDB-lite"/>
    </source>
</evidence>
<evidence type="ECO:0000313" key="7">
    <source>
        <dbReference type="Proteomes" id="UP000694388"/>
    </source>
</evidence>
<reference evidence="6" key="1">
    <citation type="submission" date="2025-08" db="UniProtKB">
        <authorList>
            <consortium name="Ensembl"/>
        </authorList>
    </citation>
    <scope>IDENTIFICATION</scope>
</reference>
<organism evidence="6 7">
    <name type="scientific">Eptatretus burgeri</name>
    <name type="common">Inshore hagfish</name>
    <dbReference type="NCBI Taxonomy" id="7764"/>
    <lineage>
        <taxon>Eukaryota</taxon>
        <taxon>Metazoa</taxon>
        <taxon>Chordata</taxon>
        <taxon>Craniata</taxon>
        <taxon>Vertebrata</taxon>
        <taxon>Cyclostomata</taxon>
        <taxon>Myxini</taxon>
        <taxon>Myxiniformes</taxon>
        <taxon>Myxinidae</taxon>
        <taxon>Eptatretinae</taxon>
        <taxon>Eptatretus</taxon>
    </lineage>
</organism>
<evidence type="ECO:0000256" key="2">
    <source>
        <dbReference type="ARBA" id="ARBA00007236"/>
    </source>
</evidence>
<reference evidence="6" key="2">
    <citation type="submission" date="2025-09" db="UniProtKB">
        <authorList>
            <consortium name="Ensembl"/>
        </authorList>
    </citation>
    <scope>IDENTIFICATION</scope>
</reference>
<name>A0A8C4QBY2_EPTBU</name>
<sequence>MCRAQPWRDSLLHRQLNGFALSEDLPINRNPSTGSEKALRTGSRFEDAPTENTSSHIPRNRSRRHHVHDQSRICWNQEVRLRSISSWEMRDIVDNDREPKVLYEAVCRPGACRGEIKRSKTIMRLRTERVFYNVNVLRRELDADGHVVQKIHTERIAVACVCVIDQPCQ</sequence>
<dbReference type="GO" id="GO:0005125">
    <property type="term" value="F:cytokine activity"/>
    <property type="evidence" value="ECO:0007669"/>
    <property type="project" value="InterPro"/>
</dbReference>
<feature type="region of interest" description="Disordered" evidence="5">
    <location>
        <begin position="24"/>
        <end position="63"/>
    </location>
</feature>
<feature type="compositionally biased region" description="Basic and acidic residues" evidence="5">
    <location>
        <begin position="37"/>
        <end position="47"/>
    </location>
</feature>
<keyword evidence="7" id="KW-1185">Reference proteome</keyword>
<proteinExistence type="inferred from homology"/>
<evidence type="ECO:0000313" key="6">
    <source>
        <dbReference type="Ensembl" id="ENSEBUP00000013075.1"/>
    </source>
</evidence>
<comment type="similarity">
    <text evidence="2">Belongs to the IL-17 family.</text>
</comment>
<dbReference type="InterPro" id="IPR029034">
    <property type="entry name" value="Cystine-knot_cytokine"/>
</dbReference>
<dbReference type="SUPFAM" id="SSF57501">
    <property type="entry name" value="Cystine-knot cytokines"/>
    <property type="match status" value="1"/>
</dbReference>
<evidence type="ECO:0000256" key="1">
    <source>
        <dbReference type="ARBA" id="ARBA00004613"/>
    </source>
</evidence>
<dbReference type="Proteomes" id="UP000694388">
    <property type="component" value="Unplaced"/>
</dbReference>
<keyword evidence="3" id="KW-0964">Secreted</keyword>
<evidence type="ECO:0000256" key="4">
    <source>
        <dbReference type="ARBA" id="ARBA00022729"/>
    </source>
</evidence>